<dbReference type="PROSITE" id="PS50056">
    <property type="entry name" value="TYR_PHOSPHATASE_2"/>
    <property type="match status" value="1"/>
</dbReference>
<dbReference type="Pfam" id="PF13350">
    <property type="entry name" value="Y_phosphatase3"/>
    <property type="match status" value="1"/>
</dbReference>
<dbReference type="SUPFAM" id="SSF52799">
    <property type="entry name" value="(Phosphotyrosine protein) phosphatases II"/>
    <property type="match status" value="1"/>
</dbReference>
<keyword evidence="3" id="KW-1185">Reference proteome</keyword>
<evidence type="ECO:0000313" key="3">
    <source>
        <dbReference type="Proteomes" id="UP000234331"/>
    </source>
</evidence>
<proteinExistence type="predicted"/>
<dbReference type="InterPro" id="IPR029021">
    <property type="entry name" value="Prot-tyrosine_phosphatase-like"/>
</dbReference>
<dbReference type="Proteomes" id="UP000234331">
    <property type="component" value="Unassembled WGS sequence"/>
</dbReference>
<dbReference type="GO" id="GO:0004725">
    <property type="term" value="F:protein tyrosine phosphatase activity"/>
    <property type="evidence" value="ECO:0007669"/>
    <property type="project" value="UniProtKB-EC"/>
</dbReference>
<dbReference type="AlphaFoldDB" id="A0A2I2KQJ8"/>
<gene>
    <name evidence="2" type="ORF">FRACA_2090001</name>
</gene>
<name>A0A2I2KQJ8_9ACTN</name>
<dbReference type="EMBL" id="FZMO01000123">
    <property type="protein sequence ID" value="SNQ47906.1"/>
    <property type="molecule type" value="Genomic_DNA"/>
</dbReference>
<dbReference type="InterPro" id="IPR000387">
    <property type="entry name" value="Tyr_Pase_dom"/>
</dbReference>
<accession>A0A2I2KQJ8</accession>
<dbReference type="EC" id="3.1.3.48" evidence="2"/>
<keyword evidence="2" id="KW-0378">Hydrolase</keyword>
<dbReference type="Gene3D" id="3.90.190.10">
    <property type="entry name" value="Protein tyrosine phosphatase superfamily"/>
    <property type="match status" value="1"/>
</dbReference>
<feature type="domain" description="Tyrosine specific protein phosphatases" evidence="1">
    <location>
        <begin position="1"/>
        <end position="18"/>
    </location>
</feature>
<protein>
    <submittedName>
        <fullName evidence="2">Protein tyrosine/serine phosphatase</fullName>
        <ecNumber evidence="2">3.1.3.48</ecNumber>
    </submittedName>
</protein>
<organism evidence="2 3">
    <name type="scientific">Frankia canadensis</name>
    <dbReference type="NCBI Taxonomy" id="1836972"/>
    <lineage>
        <taxon>Bacteria</taxon>
        <taxon>Bacillati</taxon>
        <taxon>Actinomycetota</taxon>
        <taxon>Actinomycetes</taxon>
        <taxon>Frankiales</taxon>
        <taxon>Frankiaceae</taxon>
        <taxon>Frankia</taxon>
    </lineage>
</organism>
<dbReference type="InterPro" id="IPR026893">
    <property type="entry name" value="Tyr/Ser_Pase_IphP-type"/>
</dbReference>
<dbReference type="InterPro" id="IPR016130">
    <property type="entry name" value="Tyr_Pase_AS"/>
</dbReference>
<sequence length="114" mass="12136">MHCSAGKDRTGLVIALVLDLAGVPTDVIAEDFALTARYLDGEAGAAVRRLSAHMSPDGAELPESVMACPPELIVRSLERVRSRHGDSRGYLLAHGTTPHALDRLVDALVQPVDL</sequence>
<dbReference type="PROSITE" id="PS00383">
    <property type="entry name" value="TYR_PHOSPHATASE_1"/>
    <property type="match status" value="1"/>
</dbReference>
<reference evidence="2 3" key="1">
    <citation type="submission" date="2017-06" db="EMBL/GenBank/DDBJ databases">
        <authorList>
            <person name="Kim H.J."/>
            <person name="Triplett B.A."/>
        </authorList>
    </citation>
    <scope>NUCLEOTIDE SEQUENCE [LARGE SCALE GENOMIC DNA]</scope>
    <source>
        <strain evidence="2">FRACA_ARgP5</strain>
    </source>
</reference>
<evidence type="ECO:0000259" key="1">
    <source>
        <dbReference type="PROSITE" id="PS50056"/>
    </source>
</evidence>
<evidence type="ECO:0000313" key="2">
    <source>
        <dbReference type="EMBL" id="SNQ47906.1"/>
    </source>
</evidence>